<dbReference type="Proteomes" id="UP000078503">
    <property type="component" value="Unassembled WGS sequence"/>
</dbReference>
<dbReference type="NCBIfam" id="NF038125">
    <property type="entry name" value="PEP_CTERM_THxN"/>
    <property type="match status" value="1"/>
</dbReference>
<reference evidence="2 3" key="1">
    <citation type="submission" date="2016-03" db="EMBL/GenBank/DDBJ databases">
        <title>Photobacterium proteolyticum sp. nov. a protease producing bacterium isolated from ocean sediments of Laizhou Bay.</title>
        <authorList>
            <person name="Li Y."/>
        </authorList>
    </citation>
    <scope>NUCLEOTIDE SEQUENCE [LARGE SCALE GENOMIC DNA]</scope>
    <source>
        <strain evidence="2 3">R-40508</strain>
    </source>
</reference>
<protein>
    <recommendedName>
        <fullName evidence="4">PEP-CTERM protein-sorting domain-containing protein</fullName>
    </recommendedName>
</protein>
<evidence type="ECO:0008006" key="4">
    <source>
        <dbReference type="Google" id="ProtNLM"/>
    </source>
</evidence>
<feature type="chain" id="PRO_5008090437" description="PEP-CTERM protein-sorting domain-containing protein" evidence="1">
    <location>
        <begin position="21"/>
        <end position="261"/>
    </location>
</feature>
<accession>A0A178KLR9</accession>
<comment type="caution">
    <text evidence="2">The sequence shown here is derived from an EMBL/GenBank/DDBJ whole genome shotgun (WGS) entry which is preliminary data.</text>
</comment>
<gene>
    <name evidence="2" type="ORF">A3K86_04790</name>
</gene>
<dbReference type="OrthoDB" id="5815247at2"/>
<dbReference type="RefSeq" id="WP_068328441.1">
    <property type="nucleotide sequence ID" value="NZ_LVHF01000012.1"/>
</dbReference>
<organism evidence="2 3">
    <name type="scientific">Photobacterium jeanii</name>
    <dbReference type="NCBI Taxonomy" id="858640"/>
    <lineage>
        <taxon>Bacteria</taxon>
        <taxon>Pseudomonadati</taxon>
        <taxon>Pseudomonadota</taxon>
        <taxon>Gammaproteobacteria</taxon>
        <taxon>Vibrionales</taxon>
        <taxon>Vibrionaceae</taxon>
        <taxon>Photobacterium</taxon>
    </lineage>
</organism>
<proteinExistence type="predicted"/>
<dbReference type="InterPro" id="IPR047995">
    <property type="entry name" value="Choice_anch_K"/>
</dbReference>
<evidence type="ECO:0000313" key="2">
    <source>
        <dbReference type="EMBL" id="OAN18217.1"/>
    </source>
</evidence>
<keyword evidence="1" id="KW-0732">Signal</keyword>
<dbReference type="EMBL" id="LVHF01000012">
    <property type="protein sequence ID" value="OAN18217.1"/>
    <property type="molecule type" value="Genomic_DNA"/>
</dbReference>
<keyword evidence="3" id="KW-1185">Reference proteome</keyword>
<name>A0A178KLR9_9GAMM</name>
<evidence type="ECO:0000256" key="1">
    <source>
        <dbReference type="SAM" id="SignalP"/>
    </source>
</evidence>
<dbReference type="NCBIfam" id="NF038131">
    <property type="entry name" value="choice_anch_K"/>
    <property type="match status" value="1"/>
</dbReference>
<evidence type="ECO:0000313" key="3">
    <source>
        <dbReference type="Proteomes" id="UP000078503"/>
    </source>
</evidence>
<feature type="signal peptide" evidence="1">
    <location>
        <begin position="1"/>
        <end position="20"/>
    </location>
</feature>
<dbReference type="AlphaFoldDB" id="A0A178KLR9"/>
<sequence>MKTKLLMASLALATAFNAQAVPVSFGAFTAEWFDFTSRPGANPPVATDNATGAPKLRWGSAATSSGQSGYNFVTESAFMTNFDPMVGSSPDFDLGTFTHLNNPIFSSGSALLTTKLKISTTVQVDTLPVENVEFIFDFTHEETPNSANPCAYGTGVTGDVGSINEFGCADRVTVTTNEFTDVFSIDNVDYTVNIKGFTVGGNFVNAFLTKEKADNDATIIANISAFVNPNEVPEPTPFAILGAGLLGLGAVRRMKKNKAKS</sequence>
<dbReference type="STRING" id="858640.A3K86_04790"/>